<protein>
    <submittedName>
        <fullName evidence="1">Uncharacterized protein</fullName>
    </submittedName>
</protein>
<dbReference type="AlphaFoldDB" id="A0A1B2EZQ3"/>
<dbReference type="KEGG" id="moc:BB934_45170"/>
<accession>A0A1B2EZQ3</accession>
<sequence>MIDGGSMSDELRKHILEGRCLPYTDDLEDGLPFFRGSIREDMTVYADMALGRLREFEAQDKAWAGPEYRAALEALKLAAIDKARTDKELAEAVRTLMDALPTWTLTDGRRCRRYLAALGFEGKDADRRPSGDPANEDAIRHMIDRMAELATGRAYPDTLDLMCGLPFYHASIHRDMHTFASRLFNDARATEDPAMQPLVWAAIELRRASLNDVSDIERMERLDAVLAALPPQDHDRRLRVRVYQASLGNRVAQLDVACASVTRAVWSAGLGEPITLDREHTRAALGWLAVAASADGYEPLTGEISKPKRYLEPSYGSVMHGRKLVDHVRKHDPLQEGEGAPRHGDERKREVIRLVGGFVEEELAAGWLQSSVDYLRRAVEEGTFIGIEMDGRMMYPAFQLKDAMTVLGVREALAELPIRDQWLRLEWFLERHLGLGGQNALEALMDGRRDKVLNAARYASLDK</sequence>
<gene>
    <name evidence="1" type="ORF">BB934_45170</name>
</gene>
<proteinExistence type="predicted"/>
<evidence type="ECO:0000313" key="1">
    <source>
        <dbReference type="EMBL" id="ANY85413.1"/>
    </source>
</evidence>
<geneLocation type="plasmid" evidence="1">
    <name>unnamed5</name>
</geneLocation>
<dbReference type="EMBL" id="CP016621">
    <property type="protein sequence ID" value="ANY85413.1"/>
    <property type="molecule type" value="Genomic_DNA"/>
</dbReference>
<name>A0A1B2EZQ3_9HYPH</name>
<organism evidence="1">
    <name type="scientific">Microvirga ossetica</name>
    <dbReference type="NCBI Taxonomy" id="1882682"/>
    <lineage>
        <taxon>Bacteria</taxon>
        <taxon>Pseudomonadati</taxon>
        <taxon>Pseudomonadota</taxon>
        <taxon>Alphaproteobacteria</taxon>
        <taxon>Hyphomicrobiales</taxon>
        <taxon>Methylobacteriaceae</taxon>
        <taxon>Microvirga</taxon>
    </lineage>
</organism>
<keyword evidence="1" id="KW-0614">Plasmid</keyword>
<reference evidence="1" key="1">
    <citation type="submission" date="2016-07" db="EMBL/GenBank/DDBJ databases">
        <title>Microvirga ossetica sp. nov. a new species of rhizobia isolated from root nodules of the legume species Vicia alpestris Steven originated from North Ossetia region in the Caucasus.</title>
        <authorList>
            <person name="Safronova V.I."/>
            <person name="Kuznetsova I.G."/>
            <person name="Sazanova A.L."/>
            <person name="Belimov A."/>
            <person name="Andronov E."/>
            <person name="Osledkin Y.S."/>
            <person name="Onishchuk O.P."/>
            <person name="Kurchak O.N."/>
            <person name="Shaposhnikov A.I."/>
            <person name="Willems A."/>
            <person name="Tikhonovich I.A."/>
        </authorList>
    </citation>
    <scope>NUCLEOTIDE SEQUENCE [LARGE SCALE GENOMIC DNA]</scope>
    <source>
        <strain evidence="1">V5/3M</strain>
        <plasmid evidence="1">unnamed5</plasmid>
    </source>
</reference>